<feature type="transmembrane region" description="Helical" evidence="9">
    <location>
        <begin position="23"/>
        <end position="44"/>
    </location>
</feature>
<feature type="transmembrane region" description="Helical" evidence="9">
    <location>
        <begin position="192"/>
        <end position="210"/>
    </location>
</feature>
<dbReference type="GO" id="GO:0009678">
    <property type="term" value="F:diphosphate hydrolysis-driven proton transmembrane transporter activity"/>
    <property type="evidence" value="ECO:0007669"/>
    <property type="project" value="InterPro"/>
</dbReference>
<evidence type="ECO:0000256" key="9">
    <source>
        <dbReference type="SAM" id="Phobius"/>
    </source>
</evidence>
<comment type="subcellular location">
    <subcellularLocation>
        <location evidence="1">Endomembrane system</location>
        <topology evidence="1">Multi-pass membrane protein</topology>
    </subcellularLocation>
</comment>
<evidence type="ECO:0000256" key="1">
    <source>
        <dbReference type="ARBA" id="ARBA00004127"/>
    </source>
</evidence>
<feature type="transmembrane region" description="Helical" evidence="9">
    <location>
        <begin position="89"/>
        <end position="113"/>
    </location>
</feature>
<name>X1M160_9ZZZZ</name>
<dbReference type="EMBL" id="BARV01000578">
    <property type="protein sequence ID" value="GAI00124.1"/>
    <property type="molecule type" value="Genomic_DNA"/>
</dbReference>
<evidence type="ECO:0000256" key="6">
    <source>
        <dbReference type="ARBA" id="ARBA00022989"/>
    </source>
</evidence>
<gene>
    <name evidence="10" type="ORF">S06H3_02084</name>
</gene>
<dbReference type="PANTHER" id="PTHR31998">
    <property type="entry name" value="K(+)-INSENSITIVE PYROPHOSPHATE-ENERGIZED PROTON PUMP"/>
    <property type="match status" value="1"/>
</dbReference>
<dbReference type="GO" id="GO:0012505">
    <property type="term" value="C:endomembrane system"/>
    <property type="evidence" value="ECO:0007669"/>
    <property type="project" value="UniProtKB-SubCell"/>
</dbReference>
<accession>X1M160</accession>
<feature type="transmembrane region" description="Helical" evidence="9">
    <location>
        <begin position="283"/>
        <end position="304"/>
    </location>
</feature>
<dbReference type="GO" id="GO:0016020">
    <property type="term" value="C:membrane"/>
    <property type="evidence" value="ECO:0007669"/>
    <property type="project" value="InterPro"/>
</dbReference>
<comment type="caution">
    <text evidence="10">The sequence shown here is derived from an EMBL/GenBank/DDBJ whole genome shotgun (WGS) entry which is preliminary data.</text>
</comment>
<feature type="transmembrane region" description="Helical" evidence="9">
    <location>
        <begin position="215"/>
        <end position="234"/>
    </location>
</feature>
<keyword evidence="4" id="KW-0460">Magnesium</keyword>
<dbReference type="AlphaFoldDB" id="X1M160"/>
<keyword evidence="3 9" id="KW-0812">Transmembrane</keyword>
<evidence type="ECO:0000256" key="7">
    <source>
        <dbReference type="ARBA" id="ARBA00023065"/>
    </source>
</evidence>
<evidence type="ECO:0000256" key="3">
    <source>
        <dbReference type="ARBA" id="ARBA00022692"/>
    </source>
</evidence>
<keyword evidence="7" id="KW-0406">Ion transport</keyword>
<evidence type="ECO:0000256" key="2">
    <source>
        <dbReference type="ARBA" id="ARBA00022448"/>
    </source>
</evidence>
<evidence type="ECO:0008006" key="11">
    <source>
        <dbReference type="Google" id="ProtNLM"/>
    </source>
</evidence>
<dbReference type="InterPro" id="IPR004131">
    <property type="entry name" value="PPase-energised_H-pump"/>
</dbReference>
<keyword evidence="2" id="KW-0813">Transport</keyword>
<evidence type="ECO:0000256" key="8">
    <source>
        <dbReference type="ARBA" id="ARBA00023136"/>
    </source>
</evidence>
<dbReference type="GO" id="GO:0004427">
    <property type="term" value="F:inorganic diphosphate phosphatase activity"/>
    <property type="evidence" value="ECO:0007669"/>
    <property type="project" value="InterPro"/>
</dbReference>
<keyword evidence="6 9" id="KW-1133">Transmembrane helix</keyword>
<proteinExistence type="predicted"/>
<keyword evidence="8 9" id="KW-0472">Membrane</keyword>
<dbReference type="Pfam" id="PF03030">
    <property type="entry name" value="H_PPase"/>
    <property type="match status" value="1"/>
</dbReference>
<feature type="transmembrane region" description="Helical" evidence="9">
    <location>
        <begin position="125"/>
        <end position="144"/>
    </location>
</feature>
<reference evidence="10" key="1">
    <citation type="journal article" date="2014" name="Front. Microbiol.">
        <title>High frequency of phylogenetically diverse reductive dehalogenase-homologous genes in deep subseafloor sedimentary metagenomes.</title>
        <authorList>
            <person name="Kawai M."/>
            <person name="Futagami T."/>
            <person name="Toyoda A."/>
            <person name="Takaki Y."/>
            <person name="Nishi S."/>
            <person name="Hori S."/>
            <person name="Arai W."/>
            <person name="Tsubouchi T."/>
            <person name="Morono Y."/>
            <person name="Uchiyama I."/>
            <person name="Ito T."/>
            <person name="Fujiyama A."/>
            <person name="Inagaki F."/>
            <person name="Takami H."/>
        </authorList>
    </citation>
    <scope>NUCLEOTIDE SEQUENCE</scope>
    <source>
        <strain evidence="10">Expedition CK06-06</strain>
    </source>
</reference>
<evidence type="ECO:0000256" key="5">
    <source>
        <dbReference type="ARBA" id="ARBA00022967"/>
    </source>
</evidence>
<evidence type="ECO:0000313" key="10">
    <source>
        <dbReference type="EMBL" id="GAI00124.1"/>
    </source>
</evidence>
<sequence length="306" mass="32014">VVIVALAIIAGYYLSGGAQRPEYGLFGVAISAVGMLSTLGITLATDAYGPVADNAGGNAEMAHLPEEVRKRTDALDAIGNTTAATGKGFAIGSAALTVLALIAAYRSQILIFLKDIDLRIINPQIIIGLFIGAMMPFAFCSQTIKAVGRTAGLIVLEVRRQFKEIKGLLQGEAKPDYAEAVRICTKAAQREMIIPSLMAIIVPLLIGIFLGPSGVIGLLVGALVSGFVVALMMANSGGAWDNAKKYIEKGELGGKGSLEHKAAVTGDTVGDPFKDTAGPSLNILIKLMSTVSIVFAGFILRFMLFK</sequence>
<keyword evidence="5" id="KW-1278">Translocase</keyword>
<protein>
    <recommendedName>
        <fullName evidence="11">Sodium-translocating pyrophosphatase</fullName>
    </recommendedName>
</protein>
<feature type="non-terminal residue" evidence="10">
    <location>
        <position position="1"/>
    </location>
</feature>
<organism evidence="10">
    <name type="scientific">marine sediment metagenome</name>
    <dbReference type="NCBI Taxonomy" id="412755"/>
    <lineage>
        <taxon>unclassified sequences</taxon>
        <taxon>metagenomes</taxon>
        <taxon>ecological metagenomes</taxon>
    </lineage>
</organism>
<evidence type="ECO:0000256" key="4">
    <source>
        <dbReference type="ARBA" id="ARBA00022842"/>
    </source>
</evidence>